<gene>
    <name evidence="1" type="ORF">A11Q_2071</name>
</gene>
<dbReference type="EMBL" id="CP003537">
    <property type="protein sequence ID" value="AGH96287.1"/>
    <property type="molecule type" value="Genomic_DNA"/>
</dbReference>
<dbReference type="KEGG" id="bex:A11Q_2071"/>
<dbReference type="eggNOG" id="ENOG502ZWRV">
    <property type="taxonomic scope" value="Bacteria"/>
</dbReference>
<sequence length="172" mass="19978">METNRYENKTWIRELVSADEQIEKSVMIDMNLGLDTQRILVNETIAYLLRLKGDFAEASASFNELKPTALGRIKIYGIAKTHADFMLFRNGYKMIFSIKNAGLISIRFHYVGNLAIPQPQQKENVTIVMDEQLIEAKWGAFEEVLWTYKGQGFKPEYLVRHYMTVFIKESSR</sequence>
<dbReference type="PATRIC" id="fig|1184267.3.peg.2096"/>
<dbReference type="HOGENOM" id="CLU_1552286_0_0_7"/>
<accession>M4VA56</accession>
<keyword evidence="2" id="KW-1185">Reference proteome</keyword>
<dbReference type="Proteomes" id="UP000012040">
    <property type="component" value="Chromosome"/>
</dbReference>
<evidence type="ECO:0000313" key="1">
    <source>
        <dbReference type="EMBL" id="AGH96287.1"/>
    </source>
</evidence>
<protein>
    <submittedName>
        <fullName evidence="1">Uncharacterized protein</fullName>
    </submittedName>
</protein>
<name>M4VA56_9BACT</name>
<dbReference type="STRING" id="1184267.A11Q_2071"/>
<dbReference type="AlphaFoldDB" id="M4VA56"/>
<proteinExistence type="predicted"/>
<organism evidence="1 2">
    <name type="scientific">Pseudobdellovibrio exovorus JSS</name>
    <dbReference type="NCBI Taxonomy" id="1184267"/>
    <lineage>
        <taxon>Bacteria</taxon>
        <taxon>Pseudomonadati</taxon>
        <taxon>Bdellovibrionota</taxon>
        <taxon>Bdellovibrionia</taxon>
        <taxon>Bdellovibrionales</taxon>
        <taxon>Pseudobdellovibrionaceae</taxon>
        <taxon>Pseudobdellovibrio</taxon>
    </lineage>
</organism>
<evidence type="ECO:0000313" key="2">
    <source>
        <dbReference type="Proteomes" id="UP000012040"/>
    </source>
</evidence>
<reference evidence="1 2" key="1">
    <citation type="journal article" date="2013" name="ISME J.">
        <title>By their genes ye shall know them: genomic signatures of predatory bacteria.</title>
        <authorList>
            <person name="Pasternak Z."/>
            <person name="Pietrokovski S."/>
            <person name="Rotem O."/>
            <person name="Gophna U."/>
            <person name="Lurie-Weinberger M.N."/>
            <person name="Jurkevitch E."/>
        </authorList>
    </citation>
    <scope>NUCLEOTIDE SEQUENCE [LARGE SCALE GENOMIC DNA]</scope>
    <source>
        <strain evidence="1 2">JSS</strain>
    </source>
</reference>